<reference evidence="2" key="1">
    <citation type="submission" date="2020-11" db="EMBL/GenBank/DDBJ databases">
        <authorList>
            <person name="Tran Van P."/>
        </authorList>
    </citation>
    <scope>NUCLEOTIDE SEQUENCE</scope>
</reference>
<feature type="compositionally biased region" description="Acidic residues" evidence="1">
    <location>
        <begin position="421"/>
        <end position="435"/>
    </location>
</feature>
<dbReference type="EMBL" id="LR900142">
    <property type="protein sequence ID" value="CAD7244386.1"/>
    <property type="molecule type" value="Genomic_DNA"/>
</dbReference>
<keyword evidence="3" id="KW-1185">Reference proteome</keyword>
<organism evidence="2">
    <name type="scientific">Darwinula stevensoni</name>
    <dbReference type="NCBI Taxonomy" id="69355"/>
    <lineage>
        <taxon>Eukaryota</taxon>
        <taxon>Metazoa</taxon>
        <taxon>Ecdysozoa</taxon>
        <taxon>Arthropoda</taxon>
        <taxon>Crustacea</taxon>
        <taxon>Oligostraca</taxon>
        <taxon>Ostracoda</taxon>
        <taxon>Podocopa</taxon>
        <taxon>Podocopida</taxon>
        <taxon>Darwinulocopina</taxon>
        <taxon>Darwinuloidea</taxon>
        <taxon>Darwinulidae</taxon>
        <taxon>Darwinula</taxon>
    </lineage>
</organism>
<dbReference type="AlphaFoldDB" id="A0A7R8X6M7"/>
<accession>A0A7R8X6M7</accession>
<dbReference type="Proteomes" id="UP000677054">
    <property type="component" value="Unassembled WGS sequence"/>
</dbReference>
<feature type="compositionally biased region" description="Polar residues" evidence="1">
    <location>
        <begin position="113"/>
        <end position="123"/>
    </location>
</feature>
<feature type="compositionally biased region" description="Basic and acidic residues" evidence="1">
    <location>
        <begin position="352"/>
        <end position="403"/>
    </location>
</feature>
<proteinExistence type="predicted"/>
<evidence type="ECO:0000256" key="1">
    <source>
        <dbReference type="SAM" id="MobiDB-lite"/>
    </source>
</evidence>
<evidence type="ECO:0000313" key="3">
    <source>
        <dbReference type="Proteomes" id="UP000677054"/>
    </source>
</evidence>
<dbReference type="EMBL" id="CAJPEV010000625">
    <property type="protein sequence ID" value="CAG0887036.1"/>
    <property type="molecule type" value="Genomic_DNA"/>
</dbReference>
<feature type="region of interest" description="Disordered" evidence="1">
    <location>
        <begin position="97"/>
        <end position="451"/>
    </location>
</feature>
<feature type="compositionally biased region" description="Low complexity" evidence="1">
    <location>
        <begin position="160"/>
        <end position="169"/>
    </location>
</feature>
<evidence type="ECO:0000313" key="2">
    <source>
        <dbReference type="EMBL" id="CAD7244386.1"/>
    </source>
</evidence>
<sequence>MASAARSDATASTRGFMELDQLYKGFLPGKATETRYSGSAVYFAYKLGEVEDDEESDEKEKKEGEECTKEVKRKENEGGKAKADKLEWDSDCLRAEYDGGEEESRRTEKWVASHSQRPETVSANVGGKGTSSHLSLKGCLKHVDPSNIPTEGTWTEERSSQNYSSNLLNSKDEIPGNYFDSHRPKKVHFGKAGTDSDEEPQAFRTGIRPKEFLSKQTYGQPKQRTTAQHASVRHIPATSLSRPMPELTTTNLSTEPPRPAQKKLPRSETTRCPSPRPLFQRPIKTGPGRTIEEILSELNGTASSGPPRPPKGCVGGREGGEPWYRRNHGRRPPHVYFAYKLGEVEDDEESDEKEKKEGEECTKEVKRKENEGGKAKADKLEWDSDCLRAEYDGGEEESRRTDEEPQVFRTGTRAINFPAEIESEEKDEGKEDEEFADRHLHRPRRRSARLP</sequence>
<feature type="compositionally biased region" description="Basic residues" evidence="1">
    <location>
        <begin position="439"/>
        <end position="451"/>
    </location>
</feature>
<feature type="compositionally biased region" description="Basic and acidic residues" evidence="1">
    <location>
        <begin position="58"/>
        <end position="82"/>
    </location>
</feature>
<feature type="compositionally biased region" description="Polar residues" evidence="1">
    <location>
        <begin position="214"/>
        <end position="229"/>
    </location>
</feature>
<protein>
    <submittedName>
        <fullName evidence="2">Uncharacterized protein</fullName>
    </submittedName>
</protein>
<feature type="region of interest" description="Disordered" evidence="1">
    <location>
        <begin position="49"/>
        <end position="82"/>
    </location>
</feature>
<name>A0A7R8X6M7_9CRUS</name>
<feature type="compositionally biased region" description="Basic and acidic residues" evidence="1">
    <location>
        <begin position="97"/>
        <end position="111"/>
    </location>
</feature>
<gene>
    <name evidence="2" type="ORF">DSTB1V02_LOCUS4283</name>
</gene>